<evidence type="ECO:0000313" key="8">
    <source>
        <dbReference type="EMBL" id="APC49527.1"/>
    </source>
</evidence>
<dbReference type="Proteomes" id="UP000182945">
    <property type="component" value="Chromosome"/>
</dbReference>
<reference evidence="8 9" key="1">
    <citation type="submission" date="2016-11" db="EMBL/GenBank/DDBJ databases">
        <title>Complete genome sequencing of Virgibacillus halodenitrificans PDB-F2.</title>
        <authorList>
            <person name="Sun Z."/>
            <person name="Zhou Y."/>
            <person name="Li H."/>
        </authorList>
    </citation>
    <scope>NUCLEOTIDE SEQUENCE [LARGE SCALE GENOMIC DNA]</scope>
    <source>
        <strain evidence="8 9">PDB-F2</strain>
    </source>
</reference>
<organism evidence="8 9">
    <name type="scientific">Virgibacillus halodenitrificans</name>
    <name type="common">Bacillus halodenitrificans</name>
    <dbReference type="NCBI Taxonomy" id="1482"/>
    <lineage>
        <taxon>Bacteria</taxon>
        <taxon>Bacillati</taxon>
        <taxon>Bacillota</taxon>
        <taxon>Bacilli</taxon>
        <taxon>Bacillales</taxon>
        <taxon>Bacillaceae</taxon>
        <taxon>Virgibacillus</taxon>
    </lineage>
</organism>
<dbReference type="InterPro" id="IPR029018">
    <property type="entry name" value="Hex-like_dom2"/>
</dbReference>
<dbReference type="Pfam" id="PF22888">
    <property type="entry name" value="FIMAH"/>
    <property type="match status" value="1"/>
</dbReference>
<dbReference type="Gene3D" id="2.60.120.200">
    <property type="match status" value="1"/>
</dbReference>
<dbReference type="KEGG" id="vhl:BME96_15580"/>
<keyword evidence="5" id="KW-0326">Glycosidase</keyword>
<dbReference type="InterPro" id="IPR008979">
    <property type="entry name" value="Galactose-bd-like_sf"/>
</dbReference>
<comment type="similarity">
    <text evidence="1">Belongs to the glycosyl hydrolase 20 family.</text>
</comment>
<name>A0AAC9J2S9_VIRHA</name>
<dbReference type="InterPro" id="IPR006558">
    <property type="entry name" value="LamG-like"/>
</dbReference>
<accession>A0AAC9J2S9</accession>
<dbReference type="GO" id="GO:0005975">
    <property type="term" value="P:carbohydrate metabolic process"/>
    <property type="evidence" value="ECO:0007669"/>
    <property type="project" value="InterPro"/>
</dbReference>
<keyword evidence="3" id="KW-0378">Hydrolase</keyword>
<dbReference type="Pfam" id="PF00728">
    <property type="entry name" value="Glyco_hydro_20"/>
    <property type="match status" value="1"/>
</dbReference>
<dbReference type="GO" id="GO:0004563">
    <property type="term" value="F:beta-N-acetylhexosaminidase activity"/>
    <property type="evidence" value="ECO:0007669"/>
    <property type="project" value="InterPro"/>
</dbReference>
<gene>
    <name evidence="8" type="ORF">BME96_15580</name>
</gene>
<dbReference type="Pfam" id="PF00754">
    <property type="entry name" value="F5_F8_type_C"/>
    <property type="match status" value="1"/>
</dbReference>
<dbReference type="InterPro" id="IPR015883">
    <property type="entry name" value="Glyco_hydro_20_cat"/>
</dbReference>
<dbReference type="PROSITE" id="PS50022">
    <property type="entry name" value="FA58C_3"/>
    <property type="match status" value="1"/>
</dbReference>
<sequence>MKKWIVLLFCILLIVFLRPSQEVKAKEPNAKPKVIPSLQEWTGSNGFFTLNEDSRIIVDLDGKEKLMNTANVFQKDLKEMTGSNLPIETANTPAEGDFFLTLTEEKDQTIGDEGYHFDVENAVTIRANTNTGVFYGTRTALQILVQDPTKKKLPNGTAKDYPKYGERGFMLDVGRKYFPMKFLKDYAKVMAWYKMNDFQLHLNDNAIFKDNDRSHWDKYSAFRMESDTYPELTAEDGHYSKAEFRELQDLAEVNGLTITPEFDTPSHSLALTKLRPDLVHPDLPVDHLDITRQETVDFIKSVWDEYYDLFSTETVHIGADEFYRNDKEMSNVYRNFINTLNDQAKSNNKKVRAWGGLSYYKGDVVVDKDVTFNIWNVGWYNPNEAVNSGYNIINSDDGLLYIVPKAGYYHDYLDTKWLYNNWEPTIFSGGIALEENNEQVLGGMFALWNDMLGKKVSISDAHDRISKAMPTLAEKMWRGHSDETTFSQFQELTSEIGVAPGTNLDYNVKSKTDKLIDYPFDEEKVIDHSGNNYDGEIQGAKLIKEGKQGNALLFSEKTDHVTTEVDTKGFPWTVSAWVKLEDTKEPEAVLMESSYSSLKLKQKETGNAGFTREGFDFSFNTAVPTGRWVHVAFRGDLKGTSLFIDGELKDTLADNTLLPVQTIGSKTNSFTGVLDELQIYNRYLSTSEIAEVSNAPAWTINIAAGKKATASSNETEAFTPNLAVDENDTTRWASGYTDEEWIYVDLLDKQPINKVVLNWENAYGKGYKIQVSNDAESWKDVYSTENGDGGKDIIHFPEENARYVRMKGTERAIDWGFSLYEFEVYQPVTASGMIKWIEQLQDRSEITNQTARKLTMHMTTVSRYADQQRTDKVLKHVEGFLKLNKKLLEEGDLTDEVYEKLKAAAIELQIKWQMN</sequence>
<keyword evidence="2" id="KW-0732">Signal</keyword>
<evidence type="ECO:0000256" key="2">
    <source>
        <dbReference type="ARBA" id="ARBA00022729"/>
    </source>
</evidence>
<dbReference type="InterPro" id="IPR013320">
    <property type="entry name" value="ConA-like_dom_sf"/>
</dbReference>
<dbReference type="InterPro" id="IPR017853">
    <property type="entry name" value="GH"/>
</dbReference>
<keyword evidence="4" id="KW-1015">Disulfide bond</keyword>
<dbReference type="Gene3D" id="2.60.120.260">
    <property type="entry name" value="Galactose-binding domain-like"/>
    <property type="match status" value="1"/>
</dbReference>
<evidence type="ECO:0000256" key="3">
    <source>
        <dbReference type="ARBA" id="ARBA00022801"/>
    </source>
</evidence>
<evidence type="ECO:0000256" key="4">
    <source>
        <dbReference type="ARBA" id="ARBA00023157"/>
    </source>
</evidence>
<dbReference type="Gene3D" id="3.30.379.10">
    <property type="entry name" value="Chitobiase/beta-hexosaminidase domain 2-like"/>
    <property type="match status" value="1"/>
</dbReference>
<dbReference type="SMART" id="SM00560">
    <property type="entry name" value="LamGL"/>
    <property type="match status" value="1"/>
</dbReference>
<proteinExistence type="inferred from homology"/>
<evidence type="ECO:0000259" key="7">
    <source>
        <dbReference type="PROSITE" id="PS50022"/>
    </source>
</evidence>
<dbReference type="AlphaFoldDB" id="A0AAC9J2S9"/>
<dbReference type="CDD" id="cd06564">
    <property type="entry name" value="GH20_DspB_LnbB-like"/>
    <property type="match status" value="1"/>
</dbReference>
<dbReference type="SUPFAM" id="SSF49899">
    <property type="entry name" value="Concanavalin A-like lectins/glucanases"/>
    <property type="match status" value="1"/>
</dbReference>
<dbReference type="InterPro" id="IPR025705">
    <property type="entry name" value="Beta_hexosaminidase_sua/sub"/>
</dbReference>
<dbReference type="GeneID" id="71515833"/>
<dbReference type="SUPFAM" id="SSF49785">
    <property type="entry name" value="Galactose-binding domain-like"/>
    <property type="match status" value="1"/>
</dbReference>
<dbReference type="SUPFAM" id="SSF51445">
    <property type="entry name" value="(Trans)glycosidases"/>
    <property type="match status" value="1"/>
</dbReference>
<dbReference type="Gene3D" id="3.20.20.80">
    <property type="entry name" value="Glycosidases"/>
    <property type="match status" value="1"/>
</dbReference>
<dbReference type="Pfam" id="PF13385">
    <property type="entry name" value="Laminin_G_3"/>
    <property type="match status" value="1"/>
</dbReference>
<dbReference type="InterPro" id="IPR052764">
    <property type="entry name" value="GH20_Enzymes"/>
</dbReference>
<dbReference type="InterPro" id="IPR054470">
    <property type="entry name" value="FIMAH_dom"/>
</dbReference>
<dbReference type="SUPFAM" id="SSF55545">
    <property type="entry name" value="beta-N-acetylhexosaminidase-like domain"/>
    <property type="match status" value="1"/>
</dbReference>
<dbReference type="InterPro" id="IPR015882">
    <property type="entry name" value="HEX_bac_N"/>
</dbReference>
<dbReference type="PRINTS" id="PR00738">
    <property type="entry name" value="GLHYDRLASE20"/>
</dbReference>
<dbReference type="InterPro" id="IPR000421">
    <property type="entry name" value="FA58C"/>
</dbReference>
<evidence type="ECO:0000256" key="6">
    <source>
        <dbReference type="PIRSR" id="PIRSR625705-1"/>
    </source>
</evidence>
<dbReference type="EMBL" id="CP017962">
    <property type="protein sequence ID" value="APC49527.1"/>
    <property type="molecule type" value="Genomic_DNA"/>
</dbReference>
<dbReference type="Pfam" id="PF02838">
    <property type="entry name" value="Glyco_hydro_20b"/>
    <property type="match status" value="1"/>
</dbReference>
<feature type="active site" description="Proton donor" evidence="6">
    <location>
        <position position="321"/>
    </location>
</feature>
<dbReference type="PANTHER" id="PTHR43678:SF1">
    <property type="entry name" value="BETA-N-ACETYLHEXOSAMINIDASE"/>
    <property type="match status" value="1"/>
</dbReference>
<dbReference type="PANTHER" id="PTHR43678">
    <property type="entry name" value="PUTATIVE (AFU_ORTHOLOGUE AFUA_2G00640)-RELATED"/>
    <property type="match status" value="1"/>
</dbReference>
<evidence type="ECO:0000256" key="5">
    <source>
        <dbReference type="ARBA" id="ARBA00023295"/>
    </source>
</evidence>
<protein>
    <recommendedName>
        <fullName evidence="7">F5/8 type C domain-containing protein</fullName>
    </recommendedName>
</protein>
<evidence type="ECO:0000313" key="9">
    <source>
        <dbReference type="Proteomes" id="UP000182945"/>
    </source>
</evidence>
<evidence type="ECO:0000256" key="1">
    <source>
        <dbReference type="ARBA" id="ARBA00006285"/>
    </source>
</evidence>
<dbReference type="RefSeq" id="WP_071649547.1">
    <property type="nucleotide sequence ID" value="NZ_CP017962.1"/>
</dbReference>
<feature type="domain" description="F5/8 type C" evidence="7">
    <location>
        <begin position="693"/>
        <end position="827"/>
    </location>
</feature>